<organism evidence="1 2">
    <name type="scientific">Sphingobium jiangsuense</name>
    <dbReference type="NCBI Taxonomy" id="870476"/>
    <lineage>
        <taxon>Bacteria</taxon>
        <taxon>Pseudomonadati</taxon>
        <taxon>Pseudomonadota</taxon>
        <taxon>Alphaproteobacteria</taxon>
        <taxon>Sphingomonadales</taxon>
        <taxon>Sphingomonadaceae</taxon>
        <taxon>Sphingobium</taxon>
    </lineage>
</organism>
<evidence type="ECO:0000313" key="1">
    <source>
        <dbReference type="EMBL" id="MBB3928943.1"/>
    </source>
</evidence>
<protein>
    <submittedName>
        <fullName evidence="1">Uncharacterized protein</fullName>
    </submittedName>
</protein>
<comment type="caution">
    <text evidence="1">The sequence shown here is derived from an EMBL/GenBank/DDBJ whole genome shotgun (WGS) entry which is preliminary data.</text>
</comment>
<gene>
    <name evidence="1" type="ORF">GGR43_004694</name>
</gene>
<dbReference type="Proteomes" id="UP000571950">
    <property type="component" value="Unassembled WGS sequence"/>
</dbReference>
<dbReference type="AlphaFoldDB" id="A0A7W6BU97"/>
<name>A0A7W6BU97_9SPHN</name>
<accession>A0A7W6BU97</accession>
<keyword evidence="2" id="KW-1185">Reference proteome</keyword>
<reference evidence="1 2" key="1">
    <citation type="submission" date="2020-08" db="EMBL/GenBank/DDBJ databases">
        <title>Genomic Encyclopedia of Type Strains, Phase IV (KMG-IV): sequencing the most valuable type-strain genomes for metagenomic binning, comparative biology and taxonomic classification.</title>
        <authorList>
            <person name="Goeker M."/>
        </authorList>
    </citation>
    <scope>NUCLEOTIDE SEQUENCE [LARGE SCALE GENOMIC DNA]</scope>
    <source>
        <strain evidence="1 2">DSM 26189</strain>
    </source>
</reference>
<proteinExistence type="predicted"/>
<dbReference type="RefSeq" id="WP_188074067.1">
    <property type="nucleotide sequence ID" value="NZ_BSPS01000173.1"/>
</dbReference>
<sequence>MGLDLYAACKIDNGIKTEPTITVFQAFPHIPPLYDNPAFFRIRHFDPRSLVDALSGDEKWASLAARFYGNLPGRRHYFPDQSIAQMPQDLPDSCLPRVMSPSEALSIADEIMRFHHEDVPAAGSYLRFWGVREHPILCSF</sequence>
<evidence type="ECO:0000313" key="2">
    <source>
        <dbReference type="Proteomes" id="UP000571950"/>
    </source>
</evidence>
<dbReference type="EMBL" id="JACIDT010000051">
    <property type="protein sequence ID" value="MBB3928943.1"/>
    <property type="molecule type" value="Genomic_DNA"/>
</dbReference>